<dbReference type="EMBL" id="JAAGXA010000007">
    <property type="protein sequence ID" value="NEN78882.1"/>
    <property type="molecule type" value="Genomic_DNA"/>
</dbReference>
<evidence type="ECO:0000259" key="13">
    <source>
        <dbReference type="Pfam" id="PF01593"/>
    </source>
</evidence>
<name>A0A6P0HJJ1_9ACTN</name>
<dbReference type="Gene3D" id="3.50.50.60">
    <property type="entry name" value="FAD/NAD(P)-binding domain"/>
    <property type="match status" value="1"/>
</dbReference>
<comment type="function">
    <text evidence="3 12">Involved in coproporphyrin-dependent heme b biosynthesis. Catalyzes the oxidation of coproporphyrinogen III to coproporphyrin III.</text>
</comment>
<dbReference type="EC" id="1.3.3.15" evidence="6 12"/>
<evidence type="ECO:0000313" key="14">
    <source>
        <dbReference type="EMBL" id="NEN78882.1"/>
    </source>
</evidence>
<dbReference type="Gene3D" id="1.10.3110.10">
    <property type="entry name" value="protoporphyrinogen ix oxidase, domain 3"/>
    <property type="match status" value="1"/>
</dbReference>
<dbReference type="AlphaFoldDB" id="A0A6P0HJJ1"/>
<dbReference type="PANTHER" id="PTHR42923:SF3">
    <property type="entry name" value="PROTOPORPHYRINOGEN OXIDASE"/>
    <property type="match status" value="1"/>
</dbReference>
<dbReference type="NCBIfam" id="TIGR00562">
    <property type="entry name" value="proto_IX_ox"/>
    <property type="match status" value="1"/>
</dbReference>
<gene>
    <name evidence="14" type="primary">hemG</name>
    <name evidence="14" type="ORF">G3T38_11400</name>
</gene>
<evidence type="ECO:0000256" key="11">
    <source>
        <dbReference type="ARBA" id="ARBA00023133"/>
    </source>
</evidence>
<evidence type="ECO:0000256" key="4">
    <source>
        <dbReference type="ARBA" id="ARBA00004744"/>
    </source>
</evidence>
<dbReference type="InterPro" id="IPR036188">
    <property type="entry name" value="FAD/NAD-bd_sf"/>
</dbReference>
<dbReference type="Gene3D" id="3.90.660.20">
    <property type="entry name" value="Protoporphyrinogen oxidase, mitochondrial, domain 2"/>
    <property type="match status" value="1"/>
</dbReference>
<dbReference type="GO" id="GO:0006783">
    <property type="term" value="P:heme biosynthetic process"/>
    <property type="evidence" value="ECO:0007669"/>
    <property type="project" value="UniProtKB-UniRule"/>
</dbReference>
<dbReference type="RefSeq" id="WP_163772433.1">
    <property type="nucleotide sequence ID" value="NZ_JAAGXA010000007.1"/>
</dbReference>
<evidence type="ECO:0000256" key="3">
    <source>
        <dbReference type="ARBA" id="ARBA00002185"/>
    </source>
</evidence>
<dbReference type="SUPFAM" id="SSF54373">
    <property type="entry name" value="FAD-linked reductases, C-terminal domain"/>
    <property type="match status" value="1"/>
</dbReference>
<reference evidence="14 15" key="1">
    <citation type="journal article" date="2014" name="Int. J. Syst. Evol. Microbiol.">
        <title>Nocardioides zeae sp. nov., isolated from the stem of Zea mays.</title>
        <authorList>
            <person name="Glaeser S.P."/>
            <person name="McInroy J.A."/>
            <person name="Busse H.J."/>
            <person name="Kampfer P."/>
        </authorList>
    </citation>
    <scope>NUCLEOTIDE SEQUENCE [LARGE SCALE GENOMIC DNA]</scope>
    <source>
        <strain evidence="14 15">JCM 30728</strain>
    </source>
</reference>
<sequence length="465" mass="47006">MTVDGRSTHVVVVGGGIAGLAAAYRLSGAGHRVTVLEADDRVGGKLRTAEVAGTTVDVGAEAMLNRRPEGVALARDVGLEVVHPALASSRIWSRGALRPLPRSLMGVPSDLEELRASGLLDAADLARVAAEPSLPAEAVETGEDITIGDLVDRRFGPAVTDLLVEPLLGGVYAGHARRISARAAMPQLLTMAARGSILEQAAALPRTYDAPVFAGIPGGMGRLPAALAAAVVAAGGTVRTGTRATGLRRDDDGFVVTAAGGPGAEDLRADAVVVATPAGPSADLLAEVAPAAAAGLRSFTAASVAVVTFAFRSADVAASRAEGSGFLVPPVEGRRIKASTFSWAKWDWVAAAGEEAGLRFLRTSIGRAGDTDAARPDAELVAGSLAELAAAVGLEAEPVAHHVQRWPDGLPQYALGHTDRVRRVRTAVAGVPGLAVAGASYDGVGIPAVVASADLAVAALGLDPA</sequence>
<keyword evidence="8 12" id="KW-0285">Flavoprotein</keyword>
<keyword evidence="10 12" id="KW-0560">Oxidoreductase</keyword>
<comment type="pathway">
    <text evidence="4 12">Porphyrin-containing compound metabolism; protoheme biosynthesis.</text>
</comment>
<dbReference type="Pfam" id="PF01593">
    <property type="entry name" value="Amino_oxidase"/>
    <property type="match status" value="1"/>
</dbReference>
<evidence type="ECO:0000256" key="2">
    <source>
        <dbReference type="ARBA" id="ARBA00001974"/>
    </source>
</evidence>
<comment type="caution">
    <text evidence="14">The sequence shown here is derived from an EMBL/GenBank/DDBJ whole genome shotgun (WGS) entry which is preliminary data.</text>
</comment>
<dbReference type="InterPro" id="IPR050464">
    <property type="entry name" value="Zeta_carotene_desat/Oxidored"/>
</dbReference>
<evidence type="ECO:0000256" key="1">
    <source>
        <dbReference type="ARBA" id="ARBA00001755"/>
    </source>
</evidence>
<dbReference type="InterPro" id="IPR002937">
    <property type="entry name" value="Amino_oxidase"/>
</dbReference>
<evidence type="ECO:0000256" key="12">
    <source>
        <dbReference type="RuleBase" id="RU364052"/>
    </source>
</evidence>
<dbReference type="PANTHER" id="PTHR42923">
    <property type="entry name" value="PROTOPORPHYRINOGEN OXIDASE"/>
    <property type="match status" value="1"/>
</dbReference>
<evidence type="ECO:0000256" key="9">
    <source>
        <dbReference type="ARBA" id="ARBA00022827"/>
    </source>
</evidence>
<dbReference type="SUPFAM" id="SSF51905">
    <property type="entry name" value="FAD/NAD(P)-binding domain"/>
    <property type="match status" value="1"/>
</dbReference>
<dbReference type="GO" id="GO:0004729">
    <property type="term" value="F:oxygen-dependent protoporphyrinogen oxidase activity"/>
    <property type="evidence" value="ECO:0007669"/>
    <property type="project" value="UniProtKB-UniRule"/>
</dbReference>
<evidence type="ECO:0000256" key="7">
    <source>
        <dbReference type="ARBA" id="ARBA00019046"/>
    </source>
</evidence>
<evidence type="ECO:0000313" key="15">
    <source>
        <dbReference type="Proteomes" id="UP000468687"/>
    </source>
</evidence>
<organism evidence="14 15">
    <name type="scientific">Nocardioides zeae</name>
    <dbReference type="NCBI Taxonomy" id="1457234"/>
    <lineage>
        <taxon>Bacteria</taxon>
        <taxon>Bacillati</taxon>
        <taxon>Actinomycetota</taxon>
        <taxon>Actinomycetes</taxon>
        <taxon>Propionibacteriales</taxon>
        <taxon>Nocardioidaceae</taxon>
        <taxon>Nocardioides</taxon>
    </lineage>
</organism>
<feature type="domain" description="Amine oxidase" evidence="13">
    <location>
        <begin position="17"/>
        <end position="459"/>
    </location>
</feature>
<keyword evidence="15" id="KW-1185">Reference proteome</keyword>
<dbReference type="Proteomes" id="UP000468687">
    <property type="component" value="Unassembled WGS sequence"/>
</dbReference>
<keyword evidence="11 12" id="KW-0350">Heme biosynthesis</keyword>
<evidence type="ECO:0000256" key="6">
    <source>
        <dbReference type="ARBA" id="ARBA00012402"/>
    </source>
</evidence>
<keyword evidence="12" id="KW-0963">Cytoplasm</keyword>
<dbReference type="InterPro" id="IPR004572">
    <property type="entry name" value="Protoporphyrinogen_oxidase"/>
</dbReference>
<evidence type="ECO:0000256" key="5">
    <source>
        <dbReference type="ARBA" id="ARBA00008310"/>
    </source>
</evidence>
<comment type="cofactor">
    <cofactor evidence="2 12">
        <name>FAD</name>
        <dbReference type="ChEBI" id="CHEBI:57692"/>
    </cofactor>
</comment>
<dbReference type="UniPathway" id="UPA00252"/>
<dbReference type="GO" id="GO:0005737">
    <property type="term" value="C:cytoplasm"/>
    <property type="evidence" value="ECO:0007669"/>
    <property type="project" value="UniProtKB-SubCell"/>
</dbReference>
<evidence type="ECO:0000256" key="10">
    <source>
        <dbReference type="ARBA" id="ARBA00023002"/>
    </source>
</evidence>
<protein>
    <recommendedName>
        <fullName evidence="7 12">Coproporphyrinogen III oxidase</fullName>
        <ecNumber evidence="6 12">1.3.3.15</ecNumber>
    </recommendedName>
</protein>
<comment type="similarity">
    <text evidence="5 12">Belongs to the protoporphyrinogen/coproporphyrinogen oxidase family. Coproporphyrinogen III oxidase subfamily.</text>
</comment>
<accession>A0A6P0HJJ1</accession>
<comment type="catalytic activity">
    <reaction evidence="1">
        <text>coproporphyrinogen III + 3 O2 = coproporphyrin III + 3 H2O2</text>
        <dbReference type="Rhea" id="RHEA:43436"/>
        <dbReference type="ChEBI" id="CHEBI:15379"/>
        <dbReference type="ChEBI" id="CHEBI:16240"/>
        <dbReference type="ChEBI" id="CHEBI:57309"/>
        <dbReference type="ChEBI" id="CHEBI:131725"/>
        <dbReference type="EC" id="1.3.3.15"/>
    </reaction>
    <physiologicalReaction direction="left-to-right" evidence="1">
        <dbReference type="Rhea" id="RHEA:43437"/>
    </physiologicalReaction>
</comment>
<evidence type="ECO:0000256" key="8">
    <source>
        <dbReference type="ARBA" id="ARBA00022630"/>
    </source>
</evidence>
<comment type="subcellular location">
    <subcellularLocation>
        <location evidence="12">Cytoplasm</location>
    </subcellularLocation>
</comment>
<keyword evidence="9 12" id="KW-0274">FAD</keyword>
<proteinExistence type="inferred from homology"/>